<dbReference type="Pfam" id="PF00300">
    <property type="entry name" value="His_Phos_1"/>
    <property type="match status" value="1"/>
</dbReference>
<feature type="active site" description="Proton donor/acceptor" evidence="1">
    <location>
        <position position="90"/>
    </location>
</feature>
<feature type="binding site" evidence="2">
    <location>
        <position position="63"/>
    </location>
    <ligand>
        <name>substrate</name>
    </ligand>
</feature>
<sequence>MSRTLYLLRHGQARYNAELRLQGRCNSELTARGETQALAMGARLADLLAEPASWTLYASPLGRARQTAERVCQQLGLDQERIIWDERLVELGMGEWESRRVPELLAAHPELDLEEPDWYLQAPNGESFQSIQRRAQAWLQDEGIAKQAIVVSHGLFGAMLRGACLCRSGLHHHLAAGAAAGCLLQTQWRPHRADCLLTTRRRPALGGPRCDWSFSQPPIWPLLST</sequence>
<accession>A0AAP6L2Y0</accession>
<dbReference type="AlphaFoldDB" id="A0AAP6L2Y0"/>
<dbReference type="SUPFAM" id="SSF53254">
    <property type="entry name" value="Phosphoglycerate mutase-like"/>
    <property type="match status" value="1"/>
</dbReference>
<dbReference type="CDD" id="cd07067">
    <property type="entry name" value="HP_PGM_like"/>
    <property type="match status" value="1"/>
</dbReference>
<name>A0AAP6L2Y0_AERME</name>
<dbReference type="PROSITE" id="PS00175">
    <property type="entry name" value="PG_MUTASE"/>
    <property type="match status" value="1"/>
</dbReference>
<dbReference type="EMBL" id="JAWZXF010000020">
    <property type="protein sequence ID" value="MDX7923649.1"/>
    <property type="molecule type" value="Genomic_DNA"/>
</dbReference>
<protein>
    <submittedName>
        <fullName evidence="3">Histidine phosphatase family protein</fullName>
    </submittedName>
</protein>
<dbReference type="Gene3D" id="3.40.50.1240">
    <property type="entry name" value="Phosphoglycerate mutase-like"/>
    <property type="match status" value="1"/>
</dbReference>
<evidence type="ECO:0000313" key="4">
    <source>
        <dbReference type="Proteomes" id="UP001285835"/>
    </source>
</evidence>
<gene>
    <name evidence="3" type="ORF">SJS82_17110</name>
</gene>
<comment type="caution">
    <text evidence="3">The sequence shown here is derived from an EMBL/GenBank/DDBJ whole genome shotgun (WGS) entry which is preliminary data.</text>
</comment>
<evidence type="ECO:0000256" key="1">
    <source>
        <dbReference type="PIRSR" id="PIRSR613078-1"/>
    </source>
</evidence>
<evidence type="ECO:0000313" key="3">
    <source>
        <dbReference type="EMBL" id="MDX7923649.1"/>
    </source>
</evidence>
<dbReference type="GO" id="GO:0005737">
    <property type="term" value="C:cytoplasm"/>
    <property type="evidence" value="ECO:0007669"/>
    <property type="project" value="TreeGrafter"/>
</dbReference>
<dbReference type="InterPro" id="IPR029033">
    <property type="entry name" value="His_PPase_superfam"/>
</dbReference>
<evidence type="ECO:0000256" key="2">
    <source>
        <dbReference type="PIRSR" id="PIRSR613078-2"/>
    </source>
</evidence>
<dbReference type="PANTHER" id="PTHR48100">
    <property type="entry name" value="BROAD-SPECIFICITY PHOSPHATASE YOR283W-RELATED"/>
    <property type="match status" value="1"/>
</dbReference>
<dbReference type="SMART" id="SM00855">
    <property type="entry name" value="PGAM"/>
    <property type="match status" value="1"/>
</dbReference>
<reference evidence="3" key="1">
    <citation type="submission" date="2023-11" db="EMBL/GenBank/DDBJ databases">
        <title>WGS of Aeromonas in Northern Israel.</title>
        <authorList>
            <person name="Hershko Y."/>
        </authorList>
    </citation>
    <scope>NUCLEOTIDE SEQUENCE</scope>
    <source>
        <strain evidence="3">02297</strain>
    </source>
</reference>
<feature type="active site" description="Tele-phosphohistidine intermediate" evidence="1">
    <location>
        <position position="10"/>
    </location>
</feature>
<feature type="binding site" evidence="2">
    <location>
        <begin position="9"/>
        <end position="16"/>
    </location>
    <ligand>
        <name>substrate</name>
    </ligand>
</feature>
<dbReference type="InterPro" id="IPR050275">
    <property type="entry name" value="PGM_Phosphatase"/>
</dbReference>
<dbReference type="PANTHER" id="PTHR48100:SF59">
    <property type="entry name" value="ADENOSYLCOBALAMIN_ALPHA-RIBAZOLE PHOSPHATASE"/>
    <property type="match status" value="1"/>
</dbReference>
<dbReference type="InterPro" id="IPR013078">
    <property type="entry name" value="His_Pase_superF_clade-1"/>
</dbReference>
<organism evidence="3 4">
    <name type="scientific">Aeromonas media</name>
    <dbReference type="NCBI Taxonomy" id="651"/>
    <lineage>
        <taxon>Bacteria</taxon>
        <taxon>Pseudomonadati</taxon>
        <taxon>Pseudomonadota</taxon>
        <taxon>Gammaproteobacteria</taxon>
        <taxon>Aeromonadales</taxon>
        <taxon>Aeromonadaceae</taxon>
        <taxon>Aeromonas</taxon>
    </lineage>
</organism>
<dbReference type="Proteomes" id="UP001285835">
    <property type="component" value="Unassembled WGS sequence"/>
</dbReference>
<proteinExistence type="predicted"/>
<dbReference type="InterPro" id="IPR001345">
    <property type="entry name" value="PG/BPGM_mutase_AS"/>
</dbReference>
<dbReference type="GO" id="GO:0016791">
    <property type="term" value="F:phosphatase activity"/>
    <property type="evidence" value="ECO:0007669"/>
    <property type="project" value="TreeGrafter"/>
</dbReference>